<evidence type="ECO:0000256" key="3">
    <source>
        <dbReference type="RuleBase" id="RU003946"/>
    </source>
</evidence>
<dbReference type="PANTHER" id="PTHR11596">
    <property type="entry name" value="ALKALINE PHOSPHATASE"/>
    <property type="match status" value="1"/>
</dbReference>
<dbReference type="GO" id="GO:0004035">
    <property type="term" value="F:alkaline phosphatase activity"/>
    <property type="evidence" value="ECO:0007669"/>
    <property type="project" value="TreeGrafter"/>
</dbReference>
<protein>
    <submittedName>
        <fullName evidence="5">Putative Alkaline phosphatase</fullName>
    </submittedName>
</protein>
<evidence type="ECO:0000256" key="4">
    <source>
        <dbReference type="SAM" id="Phobius"/>
    </source>
</evidence>
<keyword evidence="2" id="KW-0479">Metal-binding</keyword>
<gene>
    <name evidence="5" type="ORF">MPNT_30119</name>
</gene>
<dbReference type="SMART" id="SM00098">
    <property type="entry name" value="alkPPc"/>
    <property type="match status" value="1"/>
</dbReference>
<dbReference type="InterPro" id="IPR001952">
    <property type="entry name" value="Alkaline_phosphatase"/>
</dbReference>
<organism evidence="5 6">
    <name type="scientific">Candidatus Methylacidithermus pantelleriae</name>
    <dbReference type="NCBI Taxonomy" id="2744239"/>
    <lineage>
        <taxon>Bacteria</taxon>
        <taxon>Pseudomonadati</taxon>
        <taxon>Verrucomicrobiota</taxon>
        <taxon>Methylacidiphilae</taxon>
        <taxon>Methylacidiphilales</taxon>
        <taxon>Methylacidiphilaceae</taxon>
        <taxon>Candidatus Methylacidithermus</taxon>
    </lineage>
</organism>
<reference evidence="5" key="1">
    <citation type="submission" date="2021-02" db="EMBL/GenBank/DDBJ databases">
        <authorList>
            <person name="Cremers G."/>
            <person name="Picone N."/>
        </authorList>
    </citation>
    <scope>NUCLEOTIDE SEQUENCE</scope>
    <source>
        <strain evidence="5">PQ17</strain>
    </source>
</reference>
<name>A0A8J2FP03_9BACT</name>
<keyword evidence="4" id="KW-1133">Transmembrane helix</keyword>
<sequence>MLWIFRFWQTRAFELPQPRSCQRMHKIKPWILALCAGLAALFSFLGKLYFEHYVAQRPHGVILFLVPGLEMSLLERARRVAQLRGRDLWICRDFRVLASLSLVAPHNTCLEEGVVASSLACGQRVSPGKIALGPNGQRLDSLFYSAQRKGRATGFVTDGDLTNPWLAAFYSQSWTGPDPLGQTAAELLDSARPNLALGGGGQHFSPATLRNEYGRRDGRNLLEEARAWGYQVVHRSSELEELAAWRSRWVLGLFAPGPLYFVACREEVPHIPSLAMMTRRAIEMLQYNLRGYLLIVEEDLLAQACRKNWTELALRQVEELDAAVEIASRYAGTRCLLVLVGVRGFGFVDTPPPNVPAPRAEAGEWFSGPGGIPKELSQARWLKEQKEKGIFSESSTDWFYPHPACSFAFEALPTANPGWLAARGPGSEKLGGFYDSTELFRKLDPCL</sequence>
<dbReference type="Gene3D" id="3.40.720.10">
    <property type="entry name" value="Alkaline Phosphatase, subunit A"/>
    <property type="match status" value="1"/>
</dbReference>
<dbReference type="Proteomes" id="UP000663859">
    <property type="component" value="Unassembled WGS sequence"/>
</dbReference>
<dbReference type="PANTHER" id="PTHR11596:SF5">
    <property type="entry name" value="ALKALINE PHOSPHATASE"/>
    <property type="match status" value="1"/>
</dbReference>
<dbReference type="Pfam" id="PF00245">
    <property type="entry name" value="Alk_phosphatase"/>
    <property type="match status" value="1"/>
</dbReference>
<dbReference type="PRINTS" id="PR00113">
    <property type="entry name" value="ALKPHPHTASE"/>
</dbReference>
<keyword evidence="1" id="KW-0597">Phosphoprotein</keyword>
<comment type="cofactor">
    <cofactor evidence="2">
        <name>Mg(2+)</name>
        <dbReference type="ChEBI" id="CHEBI:18420"/>
    </cofactor>
    <text evidence="2">Binds 1 Mg(2+) ion.</text>
</comment>
<keyword evidence="4" id="KW-0812">Transmembrane</keyword>
<evidence type="ECO:0000313" key="5">
    <source>
        <dbReference type="EMBL" id="CAF0699084.1"/>
    </source>
</evidence>
<accession>A0A8J2FP03</accession>
<dbReference type="GO" id="GO:0046872">
    <property type="term" value="F:metal ion binding"/>
    <property type="evidence" value="ECO:0007669"/>
    <property type="project" value="UniProtKB-KW"/>
</dbReference>
<evidence type="ECO:0000256" key="2">
    <source>
        <dbReference type="PIRSR" id="PIRSR601952-2"/>
    </source>
</evidence>
<keyword evidence="4" id="KW-0472">Membrane</keyword>
<evidence type="ECO:0000256" key="1">
    <source>
        <dbReference type="ARBA" id="ARBA00022553"/>
    </source>
</evidence>
<keyword evidence="2" id="KW-0460">Magnesium</keyword>
<proteinExistence type="inferred from homology"/>
<feature type="binding site" evidence="2">
    <location>
        <position position="297"/>
    </location>
    <ligand>
        <name>Mg(2+)</name>
        <dbReference type="ChEBI" id="CHEBI:18420"/>
    </ligand>
</feature>
<comment type="similarity">
    <text evidence="3">Belongs to the alkaline phosphatase family.</text>
</comment>
<dbReference type="EMBL" id="CAJNOB010000023">
    <property type="protein sequence ID" value="CAF0699084.1"/>
    <property type="molecule type" value="Genomic_DNA"/>
</dbReference>
<keyword evidence="6" id="KW-1185">Reference proteome</keyword>
<comment type="caution">
    <text evidence="5">The sequence shown here is derived from an EMBL/GenBank/DDBJ whole genome shotgun (WGS) entry which is preliminary data.</text>
</comment>
<dbReference type="AlphaFoldDB" id="A0A8J2FP03"/>
<dbReference type="SUPFAM" id="SSF53649">
    <property type="entry name" value="Alkaline phosphatase-like"/>
    <property type="match status" value="1"/>
</dbReference>
<feature type="transmembrane region" description="Helical" evidence="4">
    <location>
        <begin position="29"/>
        <end position="50"/>
    </location>
</feature>
<dbReference type="InterPro" id="IPR017850">
    <property type="entry name" value="Alkaline_phosphatase_core_sf"/>
</dbReference>
<evidence type="ECO:0000313" key="6">
    <source>
        <dbReference type="Proteomes" id="UP000663859"/>
    </source>
</evidence>